<feature type="region of interest" description="Disordered" evidence="1">
    <location>
        <begin position="164"/>
        <end position="187"/>
    </location>
</feature>
<comment type="caution">
    <text evidence="2">The sequence shown here is derived from an EMBL/GenBank/DDBJ whole genome shotgun (WGS) entry which is preliminary data.</text>
</comment>
<name>A0A830HZV4_9CHLO</name>
<evidence type="ECO:0000313" key="2">
    <source>
        <dbReference type="EMBL" id="GHP10971.1"/>
    </source>
</evidence>
<evidence type="ECO:0000313" key="3">
    <source>
        <dbReference type="Proteomes" id="UP000660262"/>
    </source>
</evidence>
<dbReference type="Proteomes" id="UP000660262">
    <property type="component" value="Unassembled WGS sequence"/>
</dbReference>
<proteinExistence type="predicted"/>
<gene>
    <name evidence="2" type="ORF">PPROV_000970100</name>
</gene>
<feature type="compositionally biased region" description="Basic and acidic residues" evidence="1">
    <location>
        <begin position="328"/>
        <end position="339"/>
    </location>
</feature>
<reference evidence="2" key="1">
    <citation type="submission" date="2020-10" db="EMBL/GenBank/DDBJ databases">
        <title>Unveiling of a novel bifunctional photoreceptor, Dualchrome1, isolated from a cosmopolitan green alga.</title>
        <authorList>
            <person name="Suzuki S."/>
            <person name="Kawachi M."/>
        </authorList>
    </citation>
    <scope>NUCLEOTIDE SEQUENCE</scope>
    <source>
        <strain evidence="2">NIES 2893</strain>
    </source>
</reference>
<feature type="compositionally biased region" description="Low complexity" evidence="1">
    <location>
        <begin position="311"/>
        <end position="327"/>
    </location>
</feature>
<accession>A0A830HZV4</accession>
<evidence type="ECO:0000256" key="1">
    <source>
        <dbReference type="SAM" id="MobiDB-lite"/>
    </source>
</evidence>
<organism evidence="2 3">
    <name type="scientific">Pycnococcus provasolii</name>
    <dbReference type="NCBI Taxonomy" id="41880"/>
    <lineage>
        <taxon>Eukaryota</taxon>
        <taxon>Viridiplantae</taxon>
        <taxon>Chlorophyta</taxon>
        <taxon>Pseudoscourfieldiophyceae</taxon>
        <taxon>Pseudoscourfieldiales</taxon>
        <taxon>Pycnococcaceae</taxon>
        <taxon>Pycnococcus</taxon>
    </lineage>
</organism>
<feature type="region of interest" description="Disordered" evidence="1">
    <location>
        <begin position="279"/>
        <end position="350"/>
    </location>
</feature>
<protein>
    <submittedName>
        <fullName evidence="2">Uncharacterized protein</fullName>
    </submittedName>
</protein>
<feature type="compositionally biased region" description="Basic residues" evidence="1">
    <location>
        <begin position="340"/>
        <end position="350"/>
    </location>
</feature>
<sequence>MSIRSHSPVPSAGGSISIAAAAPVAPVDGFYDDAPAVVAANYPPGPAAHPPGNGAATAGGASLGVSLGVVATTTNNAAANANAAGQNNTPMGVAGENFLNYLTPAQPAMTVISAFTGQHPPPPLASVAPRLAVSTVGGPPGQTGSSNTIERTYARAADTMGFAQSRPAVSQGDSVSHGGDDDERGEENAEAVVAAAMARMPPPWASSLAPMMGRAPPPNGVLPHAASGVAMAAAAAQARARLPQLSVGGGTAPSKPLDDAVFAQPGAAAAAAAPAAAAPAAPAAPAHPTSPRGDAVPPPPSLEEKEEGTNEEGTARPTAGAGAGARAASRDDGNAEEQKTKRRRRENPNS</sequence>
<dbReference type="EMBL" id="BNJQ01000032">
    <property type="protein sequence ID" value="GHP10971.1"/>
    <property type="molecule type" value="Genomic_DNA"/>
</dbReference>
<dbReference type="AlphaFoldDB" id="A0A830HZV4"/>
<keyword evidence="3" id="KW-1185">Reference proteome</keyword>